<dbReference type="EMBL" id="BAABBO010000014">
    <property type="protein sequence ID" value="GAA3972066.1"/>
    <property type="molecule type" value="Genomic_DNA"/>
</dbReference>
<dbReference type="SUPFAM" id="SSF53474">
    <property type="entry name" value="alpha/beta-Hydrolases"/>
    <property type="match status" value="1"/>
</dbReference>
<evidence type="ECO:0000256" key="1">
    <source>
        <dbReference type="ARBA" id="ARBA00010515"/>
    </source>
</evidence>
<reference evidence="6" key="1">
    <citation type="journal article" date="2019" name="Int. J. Syst. Evol. Microbiol.">
        <title>The Global Catalogue of Microorganisms (GCM) 10K type strain sequencing project: providing services to taxonomists for standard genome sequencing and annotation.</title>
        <authorList>
            <consortium name="The Broad Institute Genomics Platform"/>
            <consortium name="The Broad Institute Genome Sequencing Center for Infectious Disease"/>
            <person name="Wu L."/>
            <person name="Ma J."/>
        </authorList>
    </citation>
    <scope>NUCLEOTIDE SEQUENCE [LARGE SCALE GENOMIC DNA]</scope>
    <source>
        <strain evidence="6">JCM 17555</strain>
    </source>
</reference>
<feature type="active site" evidence="3">
    <location>
        <position position="158"/>
    </location>
</feature>
<gene>
    <name evidence="5" type="ORF">GCM10022278_31770</name>
</gene>
<dbReference type="PANTHER" id="PTHR48081:SF8">
    <property type="entry name" value="ALPHA_BETA HYDROLASE FOLD-3 DOMAIN-CONTAINING PROTEIN-RELATED"/>
    <property type="match status" value="1"/>
</dbReference>
<protein>
    <submittedName>
        <fullName evidence="5">Alpha/beta hydrolase</fullName>
    </submittedName>
</protein>
<keyword evidence="2 5" id="KW-0378">Hydrolase</keyword>
<evidence type="ECO:0000256" key="3">
    <source>
        <dbReference type="PROSITE-ProRule" id="PRU10038"/>
    </source>
</evidence>
<dbReference type="InterPro" id="IPR002168">
    <property type="entry name" value="Lipase_GDXG_HIS_AS"/>
</dbReference>
<organism evidence="5 6">
    <name type="scientific">Allohahella marinimesophila</name>
    <dbReference type="NCBI Taxonomy" id="1054972"/>
    <lineage>
        <taxon>Bacteria</taxon>
        <taxon>Pseudomonadati</taxon>
        <taxon>Pseudomonadota</taxon>
        <taxon>Gammaproteobacteria</taxon>
        <taxon>Oceanospirillales</taxon>
        <taxon>Hahellaceae</taxon>
        <taxon>Allohahella</taxon>
    </lineage>
</organism>
<dbReference type="PANTHER" id="PTHR48081">
    <property type="entry name" value="AB HYDROLASE SUPERFAMILY PROTEIN C4A8.06C"/>
    <property type="match status" value="1"/>
</dbReference>
<dbReference type="PROSITE" id="PS01174">
    <property type="entry name" value="LIPASE_GDXG_SER"/>
    <property type="match status" value="1"/>
</dbReference>
<keyword evidence="6" id="KW-1185">Reference proteome</keyword>
<dbReference type="InterPro" id="IPR029058">
    <property type="entry name" value="AB_hydrolase_fold"/>
</dbReference>
<name>A0ABP7PVQ7_9GAMM</name>
<evidence type="ECO:0000313" key="6">
    <source>
        <dbReference type="Proteomes" id="UP001501337"/>
    </source>
</evidence>
<proteinExistence type="inferred from homology"/>
<dbReference type="Gene3D" id="3.40.50.1820">
    <property type="entry name" value="alpha/beta hydrolase"/>
    <property type="match status" value="1"/>
</dbReference>
<dbReference type="GO" id="GO:0016787">
    <property type="term" value="F:hydrolase activity"/>
    <property type="evidence" value="ECO:0007669"/>
    <property type="project" value="UniProtKB-KW"/>
</dbReference>
<dbReference type="Proteomes" id="UP001501337">
    <property type="component" value="Unassembled WGS sequence"/>
</dbReference>
<dbReference type="RefSeq" id="WP_344808157.1">
    <property type="nucleotide sequence ID" value="NZ_BAABBO010000014.1"/>
</dbReference>
<accession>A0ABP7PVQ7</accession>
<sequence>MSLDPHLAGVLKSLAAAGRKPTHECTIEEARGEYLALTYGSRTPQQVVPVGSVEDTEVPGGSGQLRARIYRPSDIGPSPTVVFFHGGGFVIGNLDSHDNMCRDICRSSNSVVVSVDYRLAPEHPFPAAVKDAIAATTWVIEHASKLGGSDVVAVAGDSAGGNLATVVAQHFSEQGVALAAQFLIYPALDTSDASHPSREENANGFFLEKETLAWFIAQYTGDLKDHKTPQLTPINAHSLEGLPPALIISAEFDPLRDEAEVYGQKLLAAGVSTEVVRGAGMIHGFFDMGRWSPAAQDLIQKSCTRFGEIMRGI</sequence>
<feature type="domain" description="Alpha/beta hydrolase fold-3" evidence="4">
    <location>
        <begin position="81"/>
        <end position="286"/>
    </location>
</feature>
<dbReference type="InterPro" id="IPR033140">
    <property type="entry name" value="Lipase_GDXG_put_SER_AS"/>
</dbReference>
<dbReference type="PROSITE" id="PS01173">
    <property type="entry name" value="LIPASE_GDXG_HIS"/>
    <property type="match status" value="1"/>
</dbReference>
<evidence type="ECO:0000259" key="4">
    <source>
        <dbReference type="Pfam" id="PF07859"/>
    </source>
</evidence>
<evidence type="ECO:0000313" key="5">
    <source>
        <dbReference type="EMBL" id="GAA3972066.1"/>
    </source>
</evidence>
<dbReference type="InterPro" id="IPR013094">
    <property type="entry name" value="AB_hydrolase_3"/>
</dbReference>
<evidence type="ECO:0000256" key="2">
    <source>
        <dbReference type="ARBA" id="ARBA00022801"/>
    </source>
</evidence>
<dbReference type="Pfam" id="PF07859">
    <property type="entry name" value="Abhydrolase_3"/>
    <property type="match status" value="1"/>
</dbReference>
<comment type="similarity">
    <text evidence="1">Belongs to the 'GDXG' lipolytic enzyme family.</text>
</comment>
<comment type="caution">
    <text evidence="5">The sequence shown here is derived from an EMBL/GenBank/DDBJ whole genome shotgun (WGS) entry which is preliminary data.</text>
</comment>
<dbReference type="InterPro" id="IPR050300">
    <property type="entry name" value="GDXG_lipolytic_enzyme"/>
</dbReference>